<comment type="similarity">
    <text evidence="1">Belongs to the TMEM53 family.</text>
</comment>
<dbReference type="PANTHER" id="PTHR12265:SF30">
    <property type="entry name" value="TRANSMEMBRANE PROTEIN 53"/>
    <property type="match status" value="1"/>
</dbReference>
<keyword evidence="3" id="KW-1133">Transmembrane helix</keyword>
<evidence type="ECO:0000256" key="4">
    <source>
        <dbReference type="ARBA" id="ARBA00023136"/>
    </source>
</evidence>
<evidence type="ECO:0008006" key="8">
    <source>
        <dbReference type="Google" id="ProtNLM"/>
    </source>
</evidence>
<accession>A0A7S0EBT1</accession>
<evidence type="ECO:0000256" key="2">
    <source>
        <dbReference type="ARBA" id="ARBA00022692"/>
    </source>
</evidence>
<dbReference type="Gene3D" id="3.40.50.1820">
    <property type="entry name" value="alpha/beta hydrolase"/>
    <property type="match status" value="1"/>
</dbReference>
<reference evidence="7" key="1">
    <citation type="submission" date="2021-01" db="EMBL/GenBank/DDBJ databases">
        <authorList>
            <person name="Corre E."/>
            <person name="Pelletier E."/>
            <person name="Niang G."/>
            <person name="Scheremetjew M."/>
            <person name="Finn R."/>
            <person name="Kale V."/>
            <person name="Holt S."/>
            <person name="Cochrane G."/>
            <person name="Meng A."/>
            <person name="Brown T."/>
            <person name="Cohen L."/>
        </authorList>
    </citation>
    <scope>NUCLEOTIDE SEQUENCE</scope>
    <source>
        <strain evidence="7">CCMP1374</strain>
    </source>
</reference>
<dbReference type="InterPro" id="IPR029058">
    <property type="entry name" value="AB_hydrolase_fold"/>
</dbReference>
<keyword evidence="4" id="KW-0472">Membrane</keyword>
<evidence type="ECO:0000313" key="7">
    <source>
        <dbReference type="EMBL" id="CAD8479637.1"/>
    </source>
</evidence>
<organism evidence="7">
    <name type="scientific">Phaeocystis antarctica</name>
    <dbReference type="NCBI Taxonomy" id="33657"/>
    <lineage>
        <taxon>Eukaryota</taxon>
        <taxon>Haptista</taxon>
        <taxon>Haptophyta</taxon>
        <taxon>Prymnesiophyceae</taxon>
        <taxon>Phaeocystales</taxon>
        <taxon>Phaeocystaceae</taxon>
        <taxon>Phaeocystis</taxon>
    </lineage>
</organism>
<keyword evidence="5" id="KW-0539">Nucleus</keyword>
<proteinExistence type="inferred from homology"/>
<evidence type="ECO:0000256" key="3">
    <source>
        <dbReference type="ARBA" id="ARBA00022989"/>
    </source>
</evidence>
<evidence type="ECO:0000256" key="5">
    <source>
        <dbReference type="ARBA" id="ARBA00023242"/>
    </source>
</evidence>
<evidence type="ECO:0000256" key="1">
    <source>
        <dbReference type="ARBA" id="ARBA00007387"/>
    </source>
</evidence>
<name>A0A7S0EBT1_9EUKA</name>
<evidence type="ECO:0000256" key="6">
    <source>
        <dbReference type="ARBA" id="ARBA00034303"/>
    </source>
</evidence>
<keyword evidence="2" id="KW-0812">Transmembrane</keyword>
<dbReference type="SUPFAM" id="SSF53474">
    <property type="entry name" value="alpha/beta-Hydrolases"/>
    <property type="match status" value="1"/>
</dbReference>
<dbReference type="AlphaFoldDB" id="A0A7S0EBT1"/>
<dbReference type="InterPro" id="IPR008547">
    <property type="entry name" value="DUF829_TMEM53"/>
</dbReference>
<protein>
    <recommendedName>
        <fullName evidence="8">Transmembrane protein 53</fullName>
    </recommendedName>
</protein>
<dbReference type="GO" id="GO:0005640">
    <property type="term" value="C:nuclear outer membrane"/>
    <property type="evidence" value="ECO:0007669"/>
    <property type="project" value="UniProtKB-SubCell"/>
</dbReference>
<gene>
    <name evidence="7" type="ORF">PANT1444_LOCUS6227</name>
</gene>
<comment type="subcellular location">
    <subcellularLocation>
        <location evidence="6">Nucleus outer membrane</location>
        <topology evidence="6">Single-pass membrane protein</topology>
    </subcellularLocation>
</comment>
<sequence>MRPAGWRTGQARGGDAPRGFVVVLGWFGAQDKHLKKYSDLLEAAGFDTGRCIAPTSVVFGTRASQHAYALQVLSATQADSAPARPVAFYLFSNGGAFVYRAMLPLLVSNPDFADVRARHKATCFDSAPCYMHLDAGARALSEHVRSPVGKALVRCLFSCVAVVSSGFGSTDPAAEYWRDLGDDPLQAPTLYLFSDDDPLCDPQKLAELVAARRQKGTCAEVREVRWQVSEHVGHLRKHPEEYTAALLGFMKSCTTV</sequence>
<dbReference type="Pfam" id="PF05705">
    <property type="entry name" value="DUF829"/>
    <property type="match status" value="1"/>
</dbReference>
<dbReference type="EMBL" id="HBEP01011064">
    <property type="protein sequence ID" value="CAD8479637.1"/>
    <property type="molecule type" value="Transcribed_RNA"/>
</dbReference>
<dbReference type="PANTHER" id="PTHR12265">
    <property type="entry name" value="TRANSMEMBRANE PROTEIN 53"/>
    <property type="match status" value="1"/>
</dbReference>